<organism evidence="3 4">
    <name type="scientific">Penicilliopsis zonata CBS 506.65</name>
    <dbReference type="NCBI Taxonomy" id="1073090"/>
    <lineage>
        <taxon>Eukaryota</taxon>
        <taxon>Fungi</taxon>
        <taxon>Dikarya</taxon>
        <taxon>Ascomycota</taxon>
        <taxon>Pezizomycotina</taxon>
        <taxon>Eurotiomycetes</taxon>
        <taxon>Eurotiomycetidae</taxon>
        <taxon>Eurotiales</taxon>
        <taxon>Aspergillaceae</taxon>
        <taxon>Penicilliopsis</taxon>
    </lineage>
</organism>
<evidence type="ECO:0000259" key="2">
    <source>
        <dbReference type="Pfam" id="PF14420"/>
    </source>
</evidence>
<feature type="compositionally biased region" description="Basic residues" evidence="1">
    <location>
        <begin position="50"/>
        <end position="67"/>
    </location>
</feature>
<feature type="region of interest" description="Disordered" evidence="1">
    <location>
        <begin position="344"/>
        <end position="373"/>
    </location>
</feature>
<accession>A0A1L9SLU5</accession>
<feature type="region of interest" description="Disordered" evidence="1">
    <location>
        <begin position="125"/>
        <end position="175"/>
    </location>
</feature>
<evidence type="ECO:0000313" key="3">
    <source>
        <dbReference type="EMBL" id="OJJ48076.1"/>
    </source>
</evidence>
<name>A0A1L9SLU5_9EURO</name>
<feature type="region of interest" description="Disordered" evidence="1">
    <location>
        <begin position="43"/>
        <end position="97"/>
    </location>
</feature>
<reference evidence="4" key="1">
    <citation type="journal article" date="2017" name="Genome Biol.">
        <title>Comparative genomics reveals high biological diversity and specific adaptations in the industrially and medically important fungal genus Aspergillus.</title>
        <authorList>
            <person name="de Vries R.P."/>
            <person name="Riley R."/>
            <person name="Wiebenga A."/>
            <person name="Aguilar-Osorio G."/>
            <person name="Amillis S."/>
            <person name="Uchima C.A."/>
            <person name="Anderluh G."/>
            <person name="Asadollahi M."/>
            <person name="Askin M."/>
            <person name="Barry K."/>
            <person name="Battaglia E."/>
            <person name="Bayram O."/>
            <person name="Benocci T."/>
            <person name="Braus-Stromeyer S.A."/>
            <person name="Caldana C."/>
            <person name="Canovas D."/>
            <person name="Cerqueira G.C."/>
            <person name="Chen F."/>
            <person name="Chen W."/>
            <person name="Choi C."/>
            <person name="Clum A."/>
            <person name="Dos Santos R.A."/>
            <person name="Damasio A.R."/>
            <person name="Diallinas G."/>
            <person name="Emri T."/>
            <person name="Fekete E."/>
            <person name="Flipphi M."/>
            <person name="Freyberg S."/>
            <person name="Gallo A."/>
            <person name="Gournas C."/>
            <person name="Habgood R."/>
            <person name="Hainaut M."/>
            <person name="Harispe M.L."/>
            <person name="Henrissat B."/>
            <person name="Hilden K.S."/>
            <person name="Hope R."/>
            <person name="Hossain A."/>
            <person name="Karabika E."/>
            <person name="Karaffa L."/>
            <person name="Karanyi Z."/>
            <person name="Krasevec N."/>
            <person name="Kuo A."/>
            <person name="Kusch H."/>
            <person name="LaButti K."/>
            <person name="Lagendijk E.L."/>
            <person name="Lapidus A."/>
            <person name="Levasseur A."/>
            <person name="Lindquist E."/>
            <person name="Lipzen A."/>
            <person name="Logrieco A.F."/>
            <person name="MacCabe A."/>
            <person name="Maekelae M.R."/>
            <person name="Malavazi I."/>
            <person name="Melin P."/>
            <person name="Meyer V."/>
            <person name="Mielnichuk N."/>
            <person name="Miskei M."/>
            <person name="Molnar A.P."/>
            <person name="Mule G."/>
            <person name="Ngan C.Y."/>
            <person name="Orejas M."/>
            <person name="Orosz E."/>
            <person name="Ouedraogo J.P."/>
            <person name="Overkamp K.M."/>
            <person name="Park H.-S."/>
            <person name="Perrone G."/>
            <person name="Piumi F."/>
            <person name="Punt P.J."/>
            <person name="Ram A.F."/>
            <person name="Ramon A."/>
            <person name="Rauscher S."/>
            <person name="Record E."/>
            <person name="Riano-Pachon D.M."/>
            <person name="Robert V."/>
            <person name="Roehrig J."/>
            <person name="Ruller R."/>
            <person name="Salamov A."/>
            <person name="Salih N.S."/>
            <person name="Samson R.A."/>
            <person name="Sandor E."/>
            <person name="Sanguinetti M."/>
            <person name="Schuetze T."/>
            <person name="Sepcic K."/>
            <person name="Shelest E."/>
            <person name="Sherlock G."/>
            <person name="Sophianopoulou V."/>
            <person name="Squina F.M."/>
            <person name="Sun H."/>
            <person name="Susca A."/>
            <person name="Todd R.B."/>
            <person name="Tsang A."/>
            <person name="Unkles S.E."/>
            <person name="van de Wiele N."/>
            <person name="van Rossen-Uffink D."/>
            <person name="Oliveira J.V."/>
            <person name="Vesth T.C."/>
            <person name="Visser J."/>
            <person name="Yu J.-H."/>
            <person name="Zhou M."/>
            <person name="Andersen M.R."/>
            <person name="Archer D.B."/>
            <person name="Baker S.E."/>
            <person name="Benoit I."/>
            <person name="Brakhage A.A."/>
            <person name="Braus G.H."/>
            <person name="Fischer R."/>
            <person name="Frisvad J.C."/>
            <person name="Goldman G.H."/>
            <person name="Houbraken J."/>
            <person name="Oakley B."/>
            <person name="Pocsi I."/>
            <person name="Scazzocchio C."/>
            <person name="Seiboth B."/>
            <person name="vanKuyk P.A."/>
            <person name="Wortman J."/>
            <person name="Dyer P.S."/>
            <person name="Grigoriev I.V."/>
        </authorList>
    </citation>
    <scope>NUCLEOTIDE SEQUENCE [LARGE SCALE GENOMIC DNA]</scope>
    <source>
        <strain evidence="4">CBS 506.65</strain>
    </source>
</reference>
<sequence length="398" mass="42621">MKTNTIPADVWEKKRALIARLYKDEEWPLKQVIKQIRSADFNPSETQLRSRLKKWRVTKPSRQTRKKPATEAVPAGDESDAAASPPRDSPPVSPLTKAISACPKTAGLSTGTIIPAAEVDWLEQEPAAPSSHHHSETLPEFTTAGGWGPAMMSLSPPDESNTRHSHSLTTSPPILPQMPVSSAYLPAHSSEPALVSPEAVMAYTGHHGYPLSPPQSLSTASTSSLPTAAGVAAPWPARHDSLDLGVSHAGSLQAPAPNWYHIGSFDAAAAPAVAPSPAPSMAYFNPPIPAAAYQMPGQDPVAGGPPMYSSQPTSYAALLQQDMAEMLGQVKPWKRAMDVHHDPAAAGSYARVDRHSRQRKPAPGDKRLSKAEYPGQMVMGQQYGNAPQLMCPVYPPYQ</sequence>
<dbReference type="EMBL" id="KV878339">
    <property type="protein sequence ID" value="OJJ48076.1"/>
    <property type="molecule type" value="Genomic_DNA"/>
</dbReference>
<gene>
    <name evidence="3" type="ORF">ASPZODRAFT_129994</name>
</gene>
<proteinExistence type="predicted"/>
<dbReference type="OrthoDB" id="5308957at2759"/>
<protein>
    <recommendedName>
        <fullName evidence="2">Clr5 domain-containing protein</fullName>
    </recommendedName>
</protein>
<feature type="domain" description="Clr5" evidence="2">
    <location>
        <begin position="8"/>
        <end position="59"/>
    </location>
</feature>
<evidence type="ECO:0000256" key="1">
    <source>
        <dbReference type="SAM" id="MobiDB-lite"/>
    </source>
</evidence>
<keyword evidence="4" id="KW-1185">Reference proteome</keyword>
<dbReference type="Proteomes" id="UP000184188">
    <property type="component" value="Unassembled WGS sequence"/>
</dbReference>
<dbReference type="InterPro" id="IPR025676">
    <property type="entry name" value="Clr5_dom"/>
</dbReference>
<dbReference type="AlphaFoldDB" id="A0A1L9SLU5"/>
<dbReference type="Pfam" id="PF14420">
    <property type="entry name" value="Clr5"/>
    <property type="match status" value="1"/>
</dbReference>
<evidence type="ECO:0000313" key="4">
    <source>
        <dbReference type="Proteomes" id="UP000184188"/>
    </source>
</evidence>
<dbReference type="RefSeq" id="XP_022582586.1">
    <property type="nucleotide sequence ID" value="XM_022722407.1"/>
</dbReference>
<dbReference type="GeneID" id="34608872"/>
<dbReference type="VEuPathDB" id="FungiDB:ASPZODRAFT_129994"/>